<dbReference type="SUPFAM" id="SSF109709">
    <property type="entry name" value="KorB DNA-binding domain-like"/>
    <property type="match status" value="1"/>
</dbReference>
<dbReference type="RefSeq" id="WP_239648354.1">
    <property type="nucleotide sequence ID" value="NZ_BANI01000083.1"/>
</dbReference>
<reference evidence="1 2" key="1">
    <citation type="submission" date="2012-11" db="EMBL/GenBank/DDBJ databases">
        <title>Whole genome sequence of Gluconacetobacter europaeus NBRC3261.</title>
        <authorList>
            <person name="Azuma Y."/>
            <person name="Higashiura N."/>
            <person name="Hirakawa H."/>
            <person name="Matsushita K."/>
        </authorList>
    </citation>
    <scope>NUCLEOTIDE SEQUENCE [LARGE SCALE GENOMIC DNA]</scope>
    <source>
        <strain evidence="1 2">NBRC 3261</strain>
    </source>
</reference>
<comment type="caution">
    <text evidence="1">The sequence shown here is derived from an EMBL/GenBank/DDBJ whole genome shotgun (WGS) entry which is preliminary data.</text>
</comment>
<evidence type="ECO:0000313" key="2">
    <source>
        <dbReference type="Proteomes" id="UP000032675"/>
    </source>
</evidence>
<dbReference type="EMBL" id="BANI01000083">
    <property type="protein sequence ID" value="GAN96687.1"/>
    <property type="molecule type" value="Genomic_DNA"/>
</dbReference>
<dbReference type="Proteomes" id="UP000032675">
    <property type="component" value="Unassembled WGS sequence"/>
</dbReference>
<evidence type="ECO:0000313" key="1">
    <source>
        <dbReference type="EMBL" id="GAN96687.1"/>
    </source>
</evidence>
<proteinExistence type="predicted"/>
<dbReference type="AlphaFoldDB" id="A0A0D6PZD5"/>
<sequence length="82" mass="8970">MPAIPIDWDRLDPMLRQLSGMGVSVSTMARKMGISARTVRSRMQLLGLNNQVSVAITSSGRIYIGRATTRITLSRPGGRRPS</sequence>
<organism evidence="1 2">
    <name type="scientific">Komagataeibacter europaeus NBRC 3261</name>
    <dbReference type="NCBI Taxonomy" id="1234669"/>
    <lineage>
        <taxon>Bacteria</taxon>
        <taxon>Pseudomonadati</taxon>
        <taxon>Pseudomonadota</taxon>
        <taxon>Alphaproteobacteria</taxon>
        <taxon>Acetobacterales</taxon>
        <taxon>Acetobacteraceae</taxon>
        <taxon>Komagataeibacter</taxon>
    </lineage>
</organism>
<accession>A0A0D6PZD5</accession>
<name>A0A0D6PZD5_KOMEU</name>
<protein>
    <submittedName>
        <fullName evidence="1">Uncharacterized protein</fullName>
    </submittedName>
</protein>
<gene>
    <name evidence="1" type="ORF">Geu3261_0090_033</name>
</gene>